<dbReference type="CDD" id="cd01941">
    <property type="entry name" value="YeiC_kinase_like"/>
    <property type="match status" value="1"/>
</dbReference>
<evidence type="ECO:0000256" key="8">
    <source>
        <dbReference type="SAM" id="MobiDB-lite"/>
    </source>
</evidence>
<feature type="domain" description="Carbohydrate kinase PfkB" evidence="9">
    <location>
        <begin position="375"/>
        <end position="713"/>
    </location>
</feature>
<evidence type="ECO:0000259" key="9">
    <source>
        <dbReference type="Pfam" id="PF00294"/>
    </source>
</evidence>
<dbReference type="EMBL" id="CALNXI010000021">
    <property type="protein sequence ID" value="CAH3015289.1"/>
    <property type="molecule type" value="Genomic_DNA"/>
</dbReference>
<evidence type="ECO:0000256" key="2">
    <source>
        <dbReference type="ARBA" id="ARBA00022723"/>
    </source>
</evidence>
<keyword evidence="11" id="KW-1185">Reference proteome</keyword>
<organism evidence="10 11">
    <name type="scientific">Porites evermanni</name>
    <dbReference type="NCBI Taxonomy" id="104178"/>
    <lineage>
        <taxon>Eukaryota</taxon>
        <taxon>Metazoa</taxon>
        <taxon>Cnidaria</taxon>
        <taxon>Anthozoa</taxon>
        <taxon>Hexacorallia</taxon>
        <taxon>Scleractinia</taxon>
        <taxon>Fungiina</taxon>
        <taxon>Poritidae</taxon>
        <taxon>Porites</taxon>
    </lineage>
</organism>
<dbReference type="InterPro" id="IPR022830">
    <property type="entry name" value="Indigdn_synthA-like"/>
</dbReference>
<gene>
    <name evidence="10" type="ORF">PEVE_00014540</name>
</gene>
<keyword evidence="7" id="KW-0326">Glycosidase</keyword>
<evidence type="ECO:0000313" key="11">
    <source>
        <dbReference type="Proteomes" id="UP001159427"/>
    </source>
</evidence>
<name>A0ABN8LMQ4_9CNID</name>
<dbReference type="InterPro" id="IPR002173">
    <property type="entry name" value="Carboh/pur_kinase_PfkB_CS"/>
</dbReference>
<keyword evidence="5" id="KW-0464">Manganese</keyword>
<proteinExistence type="inferred from homology"/>
<protein>
    <recommendedName>
        <fullName evidence="9">Carbohydrate kinase PfkB domain-containing protein</fullName>
    </recommendedName>
</protein>
<keyword evidence="1" id="KW-0808">Transferase</keyword>
<feature type="compositionally biased region" description="Polar residues" evidence="8">
    <location>
        <begin position="567"/>
        <end position="578"/>
    </location>
</feature>
<dbReference type="Pfam" id="PF00294">
    <property type="entry name" value="PfkB"/>
    <property type="match status" value="1"/>
</dbReference>
<dbReference type="Gene3D" id="3.40.1190.20">
    <property type="match status" value="1"/>
</dbReference>
<keyword evidence="4" id="KW-0378">Hydrolase</keyword>
<evidence type="ECO:0000256" key="1">
    <source>
        <dbReference type="ARBA" id="ARBA00022679"/>
    </source>
</evidence>
<evidence type="ECO:0000256" key="6">
    <source>
        <dbReference type="ARBA" id="ARBA00023239"/>
    </source>
</evidence>
<dbReference type="InterPro" id="IPR007342">
    <property type="entry name" value="PsuG"/>
</dbReference>
<dbReference type="InterPro" id="IPR029056">
    <property type="entry name" value="Ribokinase-like"/>
</dbReference>
<dbReference type="PANTHER" id="PTHR42909">
    <property type="entry name" value="ZGC:136858"/>
    <property type="match status" value="1"/>
</dbReference>
<evidence type="ECO:0000256" key="5">
    <source>
        <dbReference type="ARBA" id="ARBA00023211"/>
    </source>
</evidence>
<dbReference type="PANTHER" id="PTHR42909:SF1">
    <property type="entry name" value="CARBOHYDRATE KINASE PFKB DOMAIN-CONTAINING PROTEIN"/>
    <property type="match status" value="1"/>
</dbReference>
<keyword evidence="3" id="KW-0418">Kinase</keyword>
<dbReference type="PROSITE" id="PS00584">
    <property type="entry name" value="PFKB_KINASES_2"/>
    <property type="match status" value="1"/>
</dbReference>
<dbReference type="HAMAP" id="MF_01876">
    <property type="entry name" value="PsiMP_glycosidase"/>
    <property type="match status" value="1"/>
</dbReference>
<dbReference type="SUPFAM" id="SSF110581">
    <property type="entry name" value="Indigoidine synthase A-like"/>
    <property type="match status" value="1"/>
</dbReference>
<evidence type="ECO:0000313" key="10">
    <source>
        <dbReference type="EMBL" id="CAH3015289.1"/>
    </source>
</evidence>
<keyword evidence="6" id="KW-0456">Lyase</keyword>
<dbReference type="Proteomes" id="UP001159427">
    <property type="component" value="Unassembled WGS sequence"/>
</dbReference>
<dbReference type="SUPFAM" id="SSF53613">
    <property type="entry name" value="Ribokinase-like"/>
    <property type="match status" value="1"/>
</dbReference>
<dbReference type="InterPro" id="IPR011611">
    <property type="entry name" value="PfkB_dom"/>
</dbReference>
<keyword evidence="2" id="KW-0479">Metal-binding</keyword>
<dbReference type="Gene3D" id="3.40.1790.10">
    <property type="entry name" value="Indigoidine synthase domain"/>
    <property type="match status" value="1"/>
</dbReference>
<sequence>MFNIQTSNQVLKQAKHLRQIARRISRSLGPGSSVLNSLPERLIQVHPEVAEALVRRKPIVALESTIITHGMPYPENIRVAKDVQKIVRSNGAVPATVAIMAGKIQVGLSDDDLEMLAQDTSALKTSRRDLPYVISKGLTGATTVSSTMIAANSTGIPVFVTGGIGGVHRGAQSTFDISADLTELGKTPVAVVCAGAKSILDIGLTLEYLETHGVLVATYGDTLDFPAFFTPQSGFKSPYNVQSSVDAAKLIDANLSLGSTSGIVIAVPIAKEHAASGAEVEKAIQYALQEASDQGVLGKEVTPFVLKRVNELTKGQSLQANIALIKNNSQIGSSIAVELCRLRKLKEKKDVNVQSKLPAGMPDSTTEWSTLKRPVVIGGSNVDFIATAEKIISEASNPGQVRMSFGGVGRNLAECLARLGSKPVFISAIGTDPLGVMMLKHCEEVNMVTRGIYTSKVNHTGTYSAILSQDGEYHVAVGDMDIHKVITPDNISAFEEPIKHAPLLMLDGNITQEAIDHACSFCAANHIPVWFEPTCLMKAEKPFLSDAWHNITYISPNIKELRSMNSTLMKQQQEQPRNLSEEEDTDRDRSLDSVITECLTLCKPLLKHIHCVIVTLGKHGALVCRDTTADTPFPTAHFSSHAPTRQHSLVSARHFPASAPGGHVQNGNVTGAGDSFAAAMASFIIRGQPPVLCVKAGMLAAQYSLQSQDAIAPTVFPENFTPANVEDCIPWQPKDIDIDIS</sequence>
<feature type="region of interest" description="Disordered" evidence="8">
    <location>
        <begin position="567"/>
        <end position="588"/>
    </location>
</feature>
<accession>A0ABN8LMQ4</accession>
<dbReference type="Pfam" id="PF04227">
    <property type="entry name" value="Indigoidine_A"/>
    <property type="match status" value="1"/>
</dbReference>
<reference evidence="10 11" key="1">
    <citation type="submission" date="2022-05" db="EMBL/GenBank/DDBJ databases">
        <authorList>
            <consortium name="Genoscope - CEA"/>
            <person name="William W."/>
        </authorList>
    </citation>
    <scope>NUCLEOTIDE SEQUENCE [LARGE SCALE GENOMIC DNA]</scope>
</reference>
<evidence type="ECO:0000256" key="4">
    <source>
        <dbReference type="ARBA" id="ARBA00022801"/>
    </source>
</evidence>
<comment type="caution">
    <text evidence="10">The sequence shown here is derived from an EMBL/GenBank/DDBJ whole genome shotgun (WGS) entry which is preliminary data.</text>
</comment>
<evidence type="ECO:0000256" key="7">
    <source>
        <dbReference type="ARBA" id="ARBA00023295"/>
    </source>
</evidence>
<evidence type="ECO:0000256" key="3">
    <source>
        <dbReference type="ARBA" id="ARBA00022777"/>
    </source>
</evidence>